<evidence type="ECO:0000313" key="3">
    <source>
        <dbReference type="Proteomes" id="UP000292003"/>
    </source>
</evidence>
<dbReference type="AlphaFoldDB" id="A0A4Q7J5I2"/>
<feature type="compositionally biased region" description="Acidic residues" evidence="1">
    <location>
        <begin position="84"/>
        <end position="103"/>
    </location>
</feature>
<feature type="compositionally biased region" description="Basic and acidic residues" evidence="1">
    <location>
        <begin position="129"/>
        <end position="138"/>
    </location>
</feature>
<reference evidence="2 3" key="1">
    <citation type="submission" date="2019-02" db="EMBL/GenBank/DDBJ databases">
        <title>Draft genome sequence of Amycolatopsis sp. 8-3EHSu isolated from roots of Suaeda maritima.</title>
        <authorList>
            <person name="Duangmal K."/>
            <person name="Chantavorakit T."/>
        </authorList>
    </citation>
    <scope>NUCLEOTIDE SEQUENCE [LARGE SCALE GENOMIC DNA]</scope>
    <source>
        <strain evidence="2 3">8-3EHSu</strain>
    </source>
</reference>
<dbReference type="EMBL" id="SFCC01000010">
    <property type="protein sequence ID" value="RZQ61942.1"/>
    <property type="molecule type" value="Genomic_DNA"/>
</dbReference>
<dbReference type="RefSeq" id="WP_130477035.1">
    <property type="nucleotide sequence ID" value="NZ_SFCC01000010.1"/>
</dbReference>
<feature type="region of interest" description="Disordered" evidence="1">
    <location>
        <begin position="84"/>
        <end position="148"/>
    </location>
</feature>
<dbReference type="Proteomes" id="UP000292003">
    <property type="component" value="Unassembled WGS sequence"/>
</dbReference>
<organism evidence="2 3">
    <name type="scientific">Amycolatopsis suaedae</name>
    <dbReference type="NCBI Taxonomy" id="2510978"/>
    <lineage>
        <taxon>Bacteria</taxon>
        <taxon>Bacillati</taxon>
        <taxon>Actinomycetota</taxon>
        <taxon>Actinomycetes</taxon>
        <taxon>Pseudonocardiales</taxon>
        <taxon>Pseudonocardiaceae</taxon>
        <taxon>Amycolatopsis</taxon>
    </lineage>
</organism>
<sequence>MNPDLPVDPAELRRFREALLRKVAAGKDPALAEMAREVQAGRISMRDAAFGAYREQFTALREKAAAALRDVSKEDMDRAMAEYTLDDAVEQFDAMPDPEPDEEPPAKPAPARRPEPEDDEDSILLAPPRTDRPTERPQRAQWQRRWQG</sequence>
<gene>
    <name evidence="2" type="ORF">EWH70_20225</name>
</gene>
<evidence type="ECO:0000313" key="2">
    <source>
        <dbReference type="EMBL" id="RZQ61942.1"/>
    </source>
</evidence>
<dbReference type="OrthoDB" id="3871167at2"/>
<evidence type="ECO:0000256" key="1">
    <source>
        <dbReference type="SAM" id="MobiDB-lite"/>
    </source>
</evidence>
<protein>
    <submittedName>
        <fullName evidence="2">Uncharacterized protein</fullName>
    </submittedName>
</protein>
<comment type="caution">
    <text evidence="2">The sequence shown here is derived from an EMBL/GenBank/DDBJ whole genome shotgun (WGS) entry which is preliminary data.</text>
</comment>
<keyword evidence="3" id="KW-1185">Reference proteome</keyword>
<name>A0A4Q7J5I2_9PSEU</name>
<accession>A0A4Q7J5I2</accession>
<feature type="compositionally biased region" description="Low complexity" evidence="1">
    <location>
        <begin position="139"/>
        <end position="148"/>
    </location>
</feature>
<proteinExistence type="predicted"/>